<reference evidence="3 4" key="1">
    <citation type="submission" date="2022-02" db="EMBL/GenBank/DDBJ databases">
        <title>Genome sequence data of Kingella unionensis sp. nov. strain CICC 24913 (CCUG 75125).</title>
        <authorList>
            <person name="Xiao M."/>
        </authorList>
    </citation>
    <scope>NUCLEOTIDE SEQUENCE [LARGE SCALE GENOMIC DNA]</scope>
    <source>
        <strain evidence="3 4">CICC 24913</strain>
    </source>
</reference>
<evidence type="ECO:0000313" key="4">
    <source>
        <dbReference type="Proteomes" id="UP001298424"/>
    </source>
</evidence>
<keyword evidence="4" id="KW-1185">Reference proteome</keyword>
<protein>
    <submittedName>
        <fullName evidence="3">Smr/MutS family protein</fullName>
    </submittedName>
</protein>
<organism evidence="3 4">
    <name type="scientific">Kingella pumchi</name>
    <dbReference type="NCBI Taxonomy" id="2779506"/>
    <lineage>
        <taxon>Bacteria</taxon>
        <taxon>Pseudomonadati</taxon>
        <taxon>Pseudomonadota</taxon>
        <taxon>Betaproteobacteria</taxon>
        <taxon>Neisseriales</taxon>
        <taxon>Neisseriaceae</taxon>
        <taxon>Kingella</taxon>
    </lineage>
</organism>
<evidence type="ECO:0000256" key="1">
    <source>
        <dbReference type="SAM" id="MobiDB-lite"/>
    </source>
</evidence>
<accession>A0ABS9NQ78</accession>
<proteinExistence type="predicted"/>
<dbReference type="InterPro" id="IPR036063">
    <property type="entry name" value="Smr_dom_sf"/>
</dbReference>
<dbReference type="Pfam" id="PF01713">
    <property type="entry name" value="Smr"/>
    <property type="match status" value="1"/>
</dbReference>
<sequence>MSFHDSLKNLHRQAQQEAQARQEREREAARRRAEEVDFASEMAGVTPLKSSGRRVQTAPPKAIKPRRERPELEESDVFYVGSSLNEDVPPVFSKNGQGSRDIERLQSGHWPVVADVDLHGYTQDEAQQVLSEFIAFVQARGVCGEVIHGSGLGSRGYVPVLKTLVRTWLMRHPEVLAYAEPRPGNDGAVRILLKRRRKADPWAEE</sequence>
<feature type="region of interest" description="Disordered" evidence="1">
    <location>
        <begin position="1"/>
        <end position="70"/>
    </location>
</feature>
<dbReference type="EMBL" id="JAKOOW010000026">
    <property type="protein sequence ID" value="MCG6504468.1"/>
    <property type="molecule type" value="Genomic_DNA"/>
</dbReference>
<dbReference type="PROSITE" id="PS50828">
    <property type="entry name" value="SMR"/>
    <property type="match status" value="1"/>
</dbReference>
<dbReference type="SMART" id="SM00463">
    <property type="entry name" value="SMR"/>
    <property type="match status" value="1"/>
</dbReference>
<dbReference type="SUPFAM" id="SSF160443">
    <property type="entry name" value="SMR domain-like"/>
    <property type="match status" value="1"/>
</dbReference>
<dbReference type="InterPro" id="IPR002625">
    <property type="entry name" value="Smr_dom"/>
</dbReference>
<evidence type="ECO:0000259" key="2">
    <source>
        <dbReference type="PROSITE" id="PS50828"/>
    </source>
</evidence>
<name>A0ABS9NQ78_9NEIS</name>
<evidence type="ECO:0000313" key="3">
    <source>
        <dbReference type="EMBL" id="MCG6504468.1"/>
    </source>
</evidence>
<gene>
    <name evidence="3" type="ORF">MB824_08155</name>
</gene>
<dbReference type="Gene3D" id="3.30.1370.110">
    <property type="match status" value="1"/>
</dbReference>
<dbReference type="Proteomes" id="UP001298424">
    <property type="component" value="Unassembled WGS sequence"/>
</dbReference>
<dbReference type="PANTHER" id="PTHR35562:SF2">
    <property type="entry name" value="DNA ENDONUCLEASE SMRA-RELATED"/>
    <property type="match status" value="1"/>
</dbReference>
<feature type="compositionally biased region" description="Basic and acidic residues" evidence="1">
    <location>
        <begin position="20"/>
        <end position="35"/>
    </location>
</feature>
<dbReference type="PANTHER" id="PTHR35562">
    <property type="entry name" value="DNA ENDONUCLEASE SMRA-RELATED"/>
    <property type="match status" value="1"/>
</dbReference>
<feature type="domain" description="Smr" evidence="2">
    <location>
        <begin position="116"/>
        <end position="194"/>
    </location>
</feature>
<dbReference type="RefSeq" id="WP_238747938.1">
    <property type="nucleotide sequence ID" value="NZ_JAKOOW010000026.1"/>
</dbReference>
<comment type="caution">
    <text evidence="3">The sequence shown here is derived from an EMBL/GenBank/DDBJ whole genome shotgun (WGS) entry which is preliminary data.</text>
</comment>